<evidence type="ECO:0000256" key="11">
    <source>
        <dbReference type="ARBA" id="ARBA00049085"/>
    </source>
</evidence>
<gene>
    <name evidence="14" type="ORF">P8A18_29000</name>
</gene>
<dbReference type="InterPro" id="IPR050129">
    <property type="entry name" value="Zn_alcohol_dh"/>
</dbReference>
<dbReference type="SUPFAM" id="SSF51735">
    <property type="entry name" value="NAD(P)-binding Rossmann-fold domains"/>
    <property type="match status" value="1"/>
</dbReference>
<comment type="catalytic activity">
    <reaction evidence="11">
        <text>2-deoxy-scyllo-inosamine + NADP(+) = 3-amino-2,3-dideoxy-scyllo-inosose + NADPH + H(+)</text>
        <dbReference type="Rhea" id="RHEA:33879"/>
        <dbReference type="ChEBI" id="CHEBI:15378"/>
        <dbReference type="ChEBI" id="CHEBI:57783"/>
        <dbReference type="ChEBI" id="CHEBI:58349"/>
        <dbReference type="ChEBI" id="CHEBI:65002"/>
        <dbReference type="ChEBI" id="CHEBI:65003"/>
        <dbReference type="EC" id="1.1.1.329"/>
    </reaction>
</comment>
<evidence type="ECO:0000256" key="1">
    <source>
        <dbReference type="ARBA" id="ARBA00001947"/>
    </source>
</evidence>
<evidence type="ECO:0000313" key="15">
    <source>
        <dbReference type="Proteomes" id="UP001239522"/>
    </source>
</evidence>
<comment type="catalytic activity">
    <reaction evidence="10">
        <text>2-deoxy-scyllo-inosamine + NAD(+) = 3-amino-2,3-dideoxy-scyllo-inosose + NADH + H(+)</text>
        <dbReference type="Rhea" id="RHEA:33883"/>
        <dbReference type="ChEBI" id="CHEBI:15378"/>
        <dbReference type="ChEBI" id="CHEBI:57540"/>
        <dbReference type="ChEBI" id="CHEBI:57945"/>
        <dbReference type="ChEBI" id="CHEBI:65002"/>
        <dbReference type="ChEBI" id="CHEBI:65003"/>
        <dbReference type="EC" id="1.1.1.329"/>
    </reaction>
</comment>
<dbReference type="SUPFAM" id="SSF50129">
    <property type="entry name" value="GroES-like"/>
    <property type="match status" value="1"/>
</dbReference>
<dbReference type="InterPro" id="IPR013149">
    <property type="entry name" value="ADH-like_C"/>
</dbReference>
<name>A0ABY9HT07_9ACTN</name>
<dbReference type="RefSeq" id="WP_306059252.1">
    <property type="nucleotide sequence ID" value="NZ_CP120997.1"/>
</dbReference>
<keyword evidence="15" id="KW-1185">Reference proteome</keyword>
<evidence type="ECO:0000256" key="8">
    <source>
        <dbReference type="ARBA" id="ARBA00039102"/>
    </source>
</evidence>
<dbReference type="InterPro" id="IPR002328">
    <property type="entry name" value="ADH_Zn_CS"/>
</dbReference>
<dbReference type="Gene3D" id="3.90.180.10">
    <property type="entry name" value="Medium-chain alcohol dehydrogenases, catalytic domain"/>
    <property type="match status" value="1"/>
</dbReference>
<dbReference type="InterPro" id="IPR036291">
    <property type="entry name" value="NAD(P)-bd_dom_sf"/>
</dbReference>
<keyword evidence="4" id="KW-0560">Oxidoreductase</keyword>
<evidence type="ECO:0000256" key="9">
    <source>
        <dbReference type="ARBA" id="ARBA00039387"/>
    </source>
</evidence>
<dbReference type="Gene3D" id="3.40.50.720">
    <property type="entry name" value="NAD(P)-binding Rossmann-like Domain"/>
    <property type="match status" value="1"/>
</dbReference>
<accession>A0ABY9HT07</accession>
<evidence type="ECO:0000256" key="6">
    <source>
        <dbReference type="ARBA" id="ARBA00037908"/>
    </source>
</evidence>
<dbReference type="Pfam" id="PF00107">
    <property type="entry name" value="ADH_zinc_N"/>
    <property type="match status" value="1"/>
</dbReference>
<dbReference type="Pfam" id="PF08240">
    <property type="entry name" value="ADH_N"/>
    <property type="match status" value="1"/>
</dbReference>
<dbReference type="EC" id="1.1.1.329" evidence="8"/>
<evidence type="ECO:0000256" key="3">
    <source>
        <dbReference type="ARBA" id="ARBA00022833"/>
    </source>
</evidence>
<protein>
    <recommendedName>
        <fullName evidence="9">2-deoxy-scyllo-inosamine dehydrogenase</fullName>
        <ecNumber evidence="8">1.1.1.329</ecNumber>
    </recommendedName>
</protein>
<dbReference type="SMART" id="SM00829">
    <property type="entry name" value="PKS_ER"/>
    <property type="match status" value="1"/>
</dbReference>
<dbReference type="InterPro" id="IPR011032">
    <property type="entry name" value="GroES-like_sf"/>
</dbReference>
<evidence type="ECO:0000256" key="10">
    <source>
        <dbReference type="ARBA" id="ARBA00048685"/>
    </source>
</evidence>
<reference evidence="14 15" key="1">
    <citation type="submission" date="2023-03" db="EMBL/GenBank/DDBJ databases">
        <title>Isolation and description of six Streptomyces strains from soil environments, able to metabolize different microbial glucans.</title>
        <authorList>
            <person name="Widen T."/>
            <person name="Larsbrink J."/>
        </authorList>
    </citation>
    <scope>NUCLEOTIDE SEQUENCE [LARGE SCALE GENOMIC DNA]</scope>
    <source>
        <strain evidence="14 15">Mut1</strain>
    </source>
</reference>
<proteinExistence type="inferred from homology"/>
<organism evidence="14 15">
    <name type="scientific">Streptomyces castrisilvae</name>
    <dbReference type="NCBI Taxonomy" id="3033811"/>
    <lineage>
        <taxon>Bacteria</taxon>
        <taxon>Bacillati</taxon>
        <taxon>Actinomycetota</taxon>
        <taxon>Actinomycetes</taxon>
        <taxon>Kitasatosporales</taxon>
        <taxon>Streptomycetaceae</taxon>
        <taxon>Streptomyces</taxon>
    </lineage>
</organism>
<dbReference type="PROSITE" id="PS00059">
    <property type="entry name" value="ADH_ZINC"/>
    <property type="match status" value="1"/>
</dbReference>
<dbReference type="InterPro" id="IPR013154">
    <property type="entry name" value="ADH-like_N"/>
</dbReference>
<evidence type="ECO:0000256" key="2">
    <source>
        <dbReference type="ARBA" id="ARBA00022723"/>
    </source>
</evidence>
<dbReference type="InterPro" id="IPR020843">
    <property type="entry name" value="ER"/>
</dbReference>
<evidence type="ECO:0000256" key="12">
    <source>
        <dbReference type="RuleBase" id="RU361277"/>
    </source>
</evidence>
<dbReference type="Proteomes" id="UP001239522">
    <property type="component" value="Chromosome"/>
</dbReference>
<keyword evidence="2 12" id="KW-0479">Metal-binding</keyword>
<feature type="domain" description="Enoyl reductase (ER)" evidence="13">
    <location>
        <begin position="8"/>
        <end position="348"/>
    </location>
</feature>
<sequence length="352" mass="35954">MLAAVYHGQKDIRVQQWRDPAPPEAHEIQLEIVRASICGTDVDEYVSGPHLVPMKAPHPASGHIGPLALGHEMVGRVAAVGAEVSGFRTGDLVVPGSGVSCGNCRLCLAGRTNLCDGYYTVGLHVDGGLAERVNVPARISRSVGDCPADVAIMAQPLAVALHAARGTGAGPGTSLAVIGLGGIGSLVVAACTARGVDTIGVDVSAGRLEVAGRLGASHLIDASDEDAAAAIRRATEGRGADVVVETSGTPQGLEAAMRAVSRGGHIRLVGLHRDPSPLDLTRLVLDEIRISTSKVHICDQDLPDALALLGEHPAIAHEAVDAVIGLEDIVPAGFQRLAAQEAAGKIVVCSGA</sequence>
<evidence type="ECO:0000259" key="13">
    <source>
        <dbReference type="SMART" id="SM00829"/>
    </source>
</evidence>
<evidence type="ECO:0000256" key="4">
    <source>
        <dbReference type="ARBA" id="ARBA00023002"/>
    </source>
</evidence>
<evidence type="ECO:0000256" key="5">
    <source>
        <dbReference type="ARBA" id="ARBA00037678"/>
    </source>
</evidence>
<comment type="cofactor">
    <cofactor evidence="1 12">
        <name>Zn(2+)</name>
        <dbReference type="ChEBI" id="CHEBI:29105"/>
    </cofactor>
</comment>
<dbReference type="PANTHER" id="PTHR43401">
    <property type="entry name" value="L-THREONINE 3-DEHYDROGENASE"/>
    <property type="match status" value="1"/>
</dbReference>
<comment type="pathway">
    <text evidence="6">Metabolic intermediate biosynthesis; 2-deoxystreptamine biosynthesis; 2-deoxystreptamine from D-glucose 6-phosphate: step 3/4.</text>
</comment>
<dbReference type="PANTHER" id="PTHR43401:SF2">
    <property type="entry name" value="L-THREONINE 3-DEHYDROGENASE"/>
    <property type="match status" value="1"/>
</dbReference>
<dbReference type="EMBL" id="CP120997">
    <property type="protein sequence ID" value="WLQ37229.1"/>
    <property type="molecule type" value="Genomic_DNA"/>
</dbReference>
<evidence type="ECO:0000313" key="14">
    <source>
        <dbReference type="EMBL" id="WLQ37229.1"/>
    </source>
</evidence>
<comment type="function">
    <text evidence="5">Catalyzes the oxidation of 2-deoxy-scyllo-inosamine (DOIA) with NAD(+) or NADP(+), forming 3-amino-2,3-dideoxy-scyllo-inosose (amino-DOI).</text>
</comment>
<comment type="similarity">
    <text evidence="7">Belongs to the zinc-containing alcohol dehydrogenase family. DOIA dehydrogenase subfamily.</text>
</comment>
<evidence type="ECO:0000256" key="7">
    <source>
        <dbReference type="ARBA" id="ARBA00038004"/>
    </source>
</evidence>
<keyword evidence="3 12" id="KW-0862">Zinc</keyword>